<dbReference type="PANTHER" id="PTHR21063">
    <property type="entry name" value="LFA-3"/>
    <property type="match status" value="1"/>
</dbReference>
<dbReference type="Proteomes" id="UP001364617">
    <property type="component" value="Unassembled WGS sequence"/>
</dbReference>
<dbReference type="AlphaFoldDB" id="A0AAN9CHD7"/>
<keyword evidence="2" id="KW-1185">Reference proteome</keyword>
<dbReference type="Gene3D" id="2.60.40.10">
    <property type="entry name" value="Immunoglobulins"/>
    <property type="match status" value="1"/>
</dbReference>
<name>A0AAN9CHD7_9TELE</name>
<accession>A0AAN9CHD7</accession>
<dbReference type="SUPFAM" id="SSF48726">
    <property type="entry name" value="Immunoglobulin"/>
    <property type="match status" value="1"/>
</dbReference>
<protein>
    <recommendedName>
        <fullName evidence="3">Immunoglobulin subtype domain-containing protein</fullName>
    </recommendedName>
</protein>
<dbReference type="EMBL" id="JAYKXH010000018">
    <property type="protein sequence ID" value="KAK7136732.1"/>
    <property type="molecule type" value="Genomic_DNA"/>
</dbReference>
<comment type="caution">
    <text evidence="1">The sequence shown here is derived from an EMBL/GenBank/DDBJ whole genome shotgun (WGS) entry which is preliminary data.</text>
</comment>
<dbReference type="PANTHER" id="PTHR21063:SF4">
    <property type="entry name" value="CD48 ANTIGEN-RELATED"/>
    <property type="match status" value="1"/>
</dbReference>
<proteinExistence type="predicted"/>
<evidence type="ECO:0000313" key="1">
    <source>
        <dbReference type="EMBL" id="KAK7136732.1"/>
    </source>
</evidence>
<evidence type="ECO:0000313" key="2">
    <source>
        <dbReference type="Proteomes" id="UP001364617"/>
    </source>
</evidence>
<organism evidence="1 2">
    <name type="scientific">Phoxinus phoxinus</name>
    <name type="common">Eurasian minnow</name>
    <dbReference type="NCBI Taxonomy" id="58324"/>
    <lineage>
        <taxon>Eukaryota</taxon>
        <taxon>Metazoa</taxon>
        <taxon>Chordata</taxon>
        <taxon>Craniata</taxon>
        <taxon>Vertebrata</taxon>
        <taxon>Euteleostomi</taxon>
        <taxon>Actinopterygii</taxon>
        <taxon>Neopterygii</taxon>
        <taxon>Teleostei</taxon>
        <taxon>Ostariophysi</taxon>
        <taxon>Cypriniformes</taxon>
        <taxon>Leuciscidae</taxon>
        <taxon>Phoxininae</taxon>
        <taxon>Phoxinus</taxon>
    </lineage>
</organism>
<dbReference type="InterPro" id="IPR036179">
    <property type="entry name" value="Ig-like_dom_sf"/>
</dbReference>
<reference evidence="1 2" key="1">
    <citation type="submission" date="2024-02" db="EMBL/GenBank/DDBJ databases">
        <title>Chromosome-level genome assembly of the Eurasian Minnow (Phoxinus phoxinus).</title>
        <authorList>
            <person name="Oriowo T.O."/>
            <person name="Martin S."/>
            <person name="Stange M."/>
            <person name="Chrysostomakis Y."/>
            <person name="Brown T."/>
            <person name="Winkler S."/>
            <person name="Kukowka S."/>
            <person name="Myers E.W."/>
            <person name="Bohne A."/>
        </authorList>
    </citation>
    <scope>NUCLEOTIDE SEQUENCE [LARGE SCALE GENOMIC DNA]</scope>
    <source>
        <strain evidence="1">ZFMK-TIS-60720</strain>
        <tissue evidence="1">Whole Organism</tissue>
    </source>
</reference>
<sequence>MEGDVVNLKTGAEIQRDDRIVWMFRPQECLITERPETRETYGGADGKIKDRLELDENTGPLTITNFRTTDTGDYKLQIKSNSGVSYKKLSVTVRGIGVNESEIHQNQRPLLNQRIWTEWMQQARVHIKKIRHAH</sequence>
<dbReference type="InterPro" id="IPR013783">
    <property type="entry name" value="Ig-like_fold"/>
</dbReference>
<evidence type="ECO:0008006" key="3">
    <source>
        <dbReference type="Google" id="ProtNLM"/>
    </source>
</evidence>
<gene>
    <name evidence="1" type="ORF">R3I93_016936</name>
</gene>